<feature type="transmembrane region" description="Helical" evidence="4">
    <location>
        <begin position="6"/>
        <end position="29"/>
    </location>
</feature>
<keyword evidence="4" id="KW-0812">Transmembrane</keyword>
<keyword evidence="2" id="KW-0560">Oxidoreductase</keyword>
<accession>A0A8H4QTS8</accession>
<keyword evidence="4" id="KW-0472">Membrane</keyword>
<dbReference type="Gene3D" id="3.60.130.10">
    <property type="entry name" value="Clavaminate synthase-like"/>
    <property type="match status" value="1"/>
</dbReference>
<keyword evidence="6" id="KW-1185">Reference proteome</keyword>
<reference evidence="5 6" key="1">
    <citation type="submission" date="2020-03" db="EMBL/GenBank/DDBJ databases">
        <title>Draft Genome Sequence of Cudoniella acicularis.</title>
        <authorList>
            <person name="Buettner E."/>
            <person name="Kellner H."/>
        </authorList>
    </citation>
    <scope>NUCLEOTIDE SEQUENCE [LARGE SCALE GENOMIC DNA]</scope>
    <source>
        <strain evidence="5 6">DSM 108380</strain>
    </source>
</reference>
<dbReference type="SUPFAM" id="SSF51197">
    <property type="entry name" value="Clavaminate synthase-like"/>
    <property type="match status" value="1"/>
</dbReference>
<dbReference type="Proteomes" id="UP000566819">
    <property type="component" value="Unassembled WGS sequence"/>
</dbReference>
<comment type="caution">
    <text evidence="5">The sequence shown here is derived from an EMBL/GenBank/DDBJ whole genome shotgun (WGS) entry which is preliminary data.</text>
</comment>
<sequence length="463" mass="53080">MPRPSIFYRVGQLAFLTFGIMVATGYVRIEFITYENQQKLVNLRAENEKLRRIVESGNGDTMLIELVRENLEMRRDMQRLLKWCDDQQEGALKLSEENKMVKRDMLRLLEWVKEREVAIINVGRNSTLYTHQRFHGLECFKRSPAKYIHPSVSVGSLFFKTSVFSLHLCTVHSPVHLIIMSPSRILESTMAITPIKHSPNKKCTMGATITGLDLNNITDEDLATLKDAVHQYQYAVIKDQHNLDPVKQWELVTRLDPEAPQVHGHGTVKEFSKVGGLLSKRVIHGLPAASNVRLIGKGYQGDDHFGIKNHTAEGASNEYHRYPPSPEAFTAGNTQFQRWHIDAPLYDREPPHFTTLRAINDEEKILAENSWVEYAPFPYMWIENCKGRPNGLGLETEGLEHKMKEMPGWDEKKIKRPMVWLMPTGQRALQVHGIAVRKMFLKATPTSEVKVVDDVEIRKLLHS</sequence>
<gene>
    <name evidence="5" type="ORF">G7Y89_g15100</name>
</gene>
<evidence type="ECO:0000313" key="6">
    <source>
        <dbReference type="Proteomes" id="UP000566819"/>
    </source>
</evidence>
<name>A0A8H4QTS8_9HELO</name>
<keyword evidence="3" id="KW-0408">Iron</keyword>
<comment type="cofactor">
    <cofactor evidence="1">
        <name>Fe(2+)</name>
        <dbReference type="ChEBI" id="CHEBI:29033"/>
    </cofactor>
</comment>
<dbReference type="PANTHER" id="PTHR43779:SF2">
    <property type="entry name" value="ALPHA-KETOGLUTARATE-DEPENDENT XANTHINE DIOXYGENASE XAN1"/>
    <property type="match status" value="1"/>
</dbReference>
<dbReference type="GO" id="GO:0016491">
    <property type="term" value="F:oxidoreductase activity"/>
    <property type="evidence" value="ECO:0007669"/>
    <property type="project" value="UniProtKB-KW"/>
</dbReference>
<protein>
    <recommendedName>
        <fullName evidence="7">TauD/TfdA-like domain-containing protein</fullName>
    </recommendedName>
</protein>
<organism evidence="5 6">
    <name type="scientific">Cudoniella acicularis</name>
    <dbReference type="NCBI Taxonomy" id="354080"/>
    <lineage>
        <taxon>Eukaryota</taxon>
        <taxon>Fungi</taxon>
        <taxon>Dikarya</taxon>
        <taxon>Ascomycota</taxon>
        <taxon>Pezizomycotina</taxon>
        <taxon>Leotiomycetes</taxon>
        <taxon>Helotiales</taxon>
        <taxon>Tricladiaceae</taxon>
        <taxon>Cudoniella</taxon>
    </lineage>
</organism>
<evidence type="ECO:0000256" key="1">
    <source>
        <dbReference type="ARBA" id="ARBA00001954"/>
    </source>
</evidence>
<dbReference type="InterPro" id="IPR051178">
    <property type="entry name" value="TfdA_dioxygenase"/>
</dbReference>
<evidence type="ECO:0000313" key="5">
    <source>
        <dbReference type="EMBL" id="KAF4617048.1"/>
    </source>
</evidence>
<keyword evidence="4" id="KW-1133">Transmembrane helix</keyword>
<dbReference type="OrthoDB" id="93019at2759"/>
<proteinExistence type="predicted"/>
<evidence type="ECO:0000256" key="4">
    <source>
        <dbReference type="SAM" id="Phobius"/>
    </source>
</evidence>
<dbReference type="AlphaFoldDB" id="A0A8H4QTS8"/>
<evidence type="ECO:0008006" key="7">
    <source>
        <dbReference type="Google" id="ProtNLM"/>
    </source>
</evidence>
<dbReference type="InterPro" id="IPR042098">
    <property type="entry name" value="TauD-like_sf"/>
</dbReference>
<dbReference type="PANTHER" id="PTHR43779">
    <property type="entry name" value="DIOXYGENASE RV0097-RELATED"/>
    <property type="match status" value="1"/>
</dbReference>
<dbReference type="EMBL" id="JAAMPI010002203">
    <property type="protein sequence ID" value="KAF4617048.1"/>
    <property type="molecule type" value="Genomic_DNA"/>
</dbReference>
<evidence type="ECO:0000256" key="2">
    <source>
        <dbReference type="ARBA" id="ARBA00023002"/>
    </source>
</evidence>
<evidence type="ECO:0000256" key="3">
    <source>
        <dbReference type="ARBA" id="ARBA00023004"/>
    </source>
</evidence>